<evidence type="ECO:0000259" key="2">
    <source>
        <dbReference type="Pfam" id="PF01551"/>
    </source>
</evidence>
<feature type="domain" description="M23ase beta-sheet core" evidence="2">
    <location>
        <begin position="300"/>
        <end position="393"/>
    </location>
</feature>
<dbReference type="Pfam" id="PF01551">
    <property type="entry name" value="Peptidase_M23"/>
    <property type="match status" value="1"/>
</dbReference>
<dbReference type="InterPro" id="IPR016047">
    <property type="entry name" value="M23ase_b-sheet_dom"/>
</dbReference>
<evidence type="ECO:0000313" key="3">
    <source>
        <dbReference type="EMBL" id="GAA0358318.1"/>
    </source>
</evidence>
<dbReference type="SUPFAM" id="SSF51261">
    <property type="entry name" value="Duplicated hybrid motif"/>
    <property type="match status" value="1"/>
</dbReference>
<dbReference type="InterPro" id="IPR011055">
    <property type="entry name" value="Dup_hybrid_motif"/>
</dbReference>
<dbReference type="RefSeq" id="WP_343845047.1">
    <property type="nucleotide sequence ID" value="NZ_BAAAEI010000012.1"/>
</dbReference>
<dbReference type="Gene3D" id="6.10.250.3150">
    <property type="match status" value="1"/>
</dbReference>
<dbReference type="PANTHER" id="PTHR21666">
    <property type="entry name" value="PEPTIDASE-RELATED"/>
    <property type="match status" value="1"/>
</dbReference>
<comment type="caution">
    <text evidence="3">The sequence shown here is derived from an EMBL/GenBank/DDBJ whole genome shotgun (WGS) entry which is preliminary data.</text>
</comment>
<dbReference type="InterPro" id="IPR050570">
    <property type="entry name" value="Cell_wall_metabolism_enzyme"/>
</dbReference>
<evidence type="ECO:0000313" key="4">
    <source>
        <dbReference type="Proteomes" id="UP001501757"/>
    </source>
</evidence>
<dbReference type="Gene3D" id="2.70.70.10">
    <property type="entry name" value="Glucose Permease (Domain IIA)"/>
    <property type="match status" value="1"/>
</dbReference>
<dbReference type="CDD" id="cd12797">
    <property type="entry name" value="M23_peptidase"/>
    <property type="match status" value="1"/>
</dbReference>
<protein>
    <submittedName>
        <fullName evidence="3">Peptidoglycan DD-metalloendopeptidase family protein</fullName>
    </submittedName>
</protein>
<dbReference type="Proteomes" id="UP001501757">
    <property type="component" value="Unassembled WGS sequence"/>
</dbReference>
<keyword evidence="4" id="KW-1185">Reference proteome</keyword>
<dbReference type="PANTHER" id="PTHR21666:SF270">
    <property type="entry name" value="MUREIN HYDROLASE ACTIVATOR ENVC"/>
    <property type="match status" value="1"/>
</dbReference>
<evidence type="ECO:0000256" key="1">
    <source>
        <dbReference type="SAM" id="Coils"/>
    </source>
</evidence>
<name>A0ABP3GZ46_9ALTE</name>
<organism evidence="3 4">
    <name type="scientific">Bowmanella denitrificans</name>
    <dbReference type="NCBI Taxonomy" id="366582"/>
    <lineage>
        <taxon>Bacteria</taxon>
        <taxon>Pseudomonadati</taxon>
        <taxon>Pseudomonadota</taxon>
        <taxon>Gammaproteobacteria</taxon>
        <taxon>Alteromonadales</taxon>
        <taxon>Alteromonadaceae</taxon>
        <taxon>Bowmanella</taxon>
    </lineage>
</organism>
<dbReference type="EMBL" id="BAAAEI010000012">
    <property type="protein sequence ID" value="GAA0358318.1"/>
    <property type="molecule type" value="Genomic_DNA"/>
</dbReference>
<gene>
    <name evidence="3" type="ORF">GCM10009092_23160</name>
</gene>
<proteinExistence type="predicted"/>
<accession>A0ABP3GZ46</accession>
<reference evidence="4" key="1">
    <citation type="journal article" date="2019" name="Int. J. Syst. Evol. Microbiol.">
        <title>The Global Catalogue of Microorganisms (GCM) 10K type strain sequencing project: providing services to taxonomists for standard genome sequencing and annotation.</title>
        <authorList>
            <consortium name="The Broad Institute Genomics Platform"/>
            <consortium name="The Broad Institute Genome Sequencing Center for Infectious Disease"/>
            <person name="Wu L."/>
            <person name="Ma J."/>
        </authorList>
    </citation>
    <scope>NUCLEOTIDE SEQUENCE [LARGE SCALE GENOMIC DNA]</scope>
    <source>
        <strain evidence="4">JCM 13378</strain>
    </source>
</reference>
<keyword evidence="1" id="KW-0175">Coiled coil</keyword>
<sequence>MPYTCSALTNQLNSRLRLVRLLMHWVSLTSKCLGLVCFCLSGLAFAQEDPDQQLKALQEQIKERQQQLDLRLADARELENVLQKAEKDIASLVKDINTTRQRLQTNESQQRKLQSEEAELLGKIRQQQDALGDQLRSAYMSGQHDFTKMLLNQEDAGKLERMLSYYGYLNKARLEQIRQFTAMVDRLKMVRSELLAKRDELAKLEQVQDAQRQLMASQQQKREGTLKELASRIDSEAAQIEQLQINEQNLIQAIQRAAELAARQNQTLSGLDGMQGTLLKPTDGRMRDLFGKHRQGQVRWKGVLFQGSTGDSVRAVHHGKVLFADWLRGFGLVTVIDHGDGYMSLYGYNQALLKGVGDSVEAGEEVALLGQTGGQSSPALYFELRHKGQAVSPARWLSD</sequence>
<feature type="coiled-coil region" evidence="1">
    <location>
        <begin position="187"/>
        <end position="260"/>
    </location>
</feature>
<feature type="coiled-coil region" evidence="1">
    <location>
        <begin position="54"/>
        <end position="102"/>
    </location>
</feature>